<protein>
    <submittedName>
        <fullName evidence="3">GH92 family glycosyl hydrolase</fullName>
        <ecNumber evidence="3">3.2.1.-</ecNumber>
    </submittedName>
</protein>
<dbReference type="PANTHER" id="PTHR12143">
    <property type="entry name" value="PEPTIDE N-GLYCANASE PNGASE -RELATED"/>
    <property type="match status" value="1"/>
</dbReference>
<dbReference type="EMBL" id="JAKLWS010000004">
    <property type="protein sequence ID" value="MCG2587921.1"/>
    <property type="molecule type" value="Genomic_DNA"/>
</dbReference>
<dbReference type="InterPro" id="IPR050883">
    <property type="entry name" value="PNGase"/>
</dbReference>
<dbReference type="InterPro" id="IPR005887">
    <property type="entry name" value="GH92_a_mannosidase_put"/>
</dbReference>
<dbReference type="InterPro" id="IPR041371">
    <property type="entry name" value="GH92_N"/>
</dbReference>
<dbReference type="InterPro" id="IPR012939">
    <property type="entry name" value="Glyco_hydro_92"/>
</dbReference>
<gene>
    <name evidence="3" type="ORF">L6773_05060</name>
</gene>
<evidence type="ECO:0000259" key="2">
    <source>
        <dbReference type="Pfam" id="PF17678"/>
    </source>
</evidence>
<keyword evidence="3" id="KW-0326">Glycosidase</keyword>
<dbReference type="Pfam" id="PF07971">
    <property type="entry name" value="Glyco_hydro_92"/>
    <property type="match status" value="1"/>
</dbReference>
<reference evidence="3" key="1">
    <citation type="submission" date="2022-01" db="EMBL/GenBank/DDBJ databases">
        <authorList>
            <person name="Wang Y."/>
        </authorList>
    </citation>
    <scope>NUCLEOTIDE SEQUENCE</scope>
    <source>
        <strain evidence="3">WB101</strain>
    </source>
</reference>
<dbReference type="Gene3D" id="1.20.1610.10">
    <property type="entry name" value="alpha-1,2-mannosidases domains"/>
    <property type="match status" value="1"/>
</dbReference>
<evidence type="ECO:0000313" key="3">
    <source>
        <dbReference type="EMBL" id="MCG2587921.1"/>
    </source>
</evidence>
<dbReference type="RefSeq" id="WP_237852764.1">
    <property type="nucleotide sequence ID" value="NZ_JAKLWS010000004.1"/>
</dbReference>
<dbReference type="Gene3D" id="1.20.1050.60">
    <property type="entry name" value="alpha-1,2-mannosidase"/>
    <property type="match status" value="1"/>
</dbReference>
<dbReference type="NCBIfam" id="TIGR01180">
    <property type="entry name" value="aman2_put"/>
    <property type="match status" value="1"/>
</dbReference>
<reference evidence="3" key="2">
    <citation type="submission" date="2024-05" db="EMBL/GenBank/DDBJ databases">
        <title>Rhodohalobacter halophilus gen. nov., sp. nov., a moderately halophilic member of the family Balneolaceae.</title>
        <authorList>
            <person name="Xia J."/>
        </authorList>
    </citation>
    <scope>NUCLEOTIDE SEQUENCE</scope>
    <source>
        <strain evidence="3">WB101</strain>
    </source>
</reference>
<name>A0ABS9KAN5_9BACT</name>
<sequence length="807" mass="90540">MLISNTMKVDELSDMKSLPVKSVLKFVILLFCLALLNLQTLSAQSERFSDYVDPVIGSAHSRWFFYTPAANPFGMAKPSASTDGHYGNPSGWEAVGYDPRHESIESFVNFREFQIGGVALMATTGDLITIPGDLEEPDSGYRSRFSKENEVDSPGYYRVILDDYDIRAELTSTPRVAFHRYTFPESDRSHLLFDIGNRQGESGEVIDAVVRKVSDREFEGFVITLPEYVKNYQTGATVAMYFVARLDKTPDSFGTFLNEKRNPGQESVQGKGAGMYVTFQTDEQESVTVKLGLSYTSTEQARLNLEAEADELTFQEARKQSEEKWESMLGRIAVEGGSKEDKVKFYTGLYHALLGRGLASDVSGTYRKNDHSIGQIPLDESGNPLYHHYNTDAVWGAFWNLGTLWAMAYPDYLSEYLNTHIDFFEETGWLSDGMAAFKYVSGVGTNFVGQFIASGYNRGIQGLDTAAAWEAVRGNELGWINRPYGAGKRDVKAFLERGYVPFENTGEYYSGSTNRSSRFAASHTMEYSFSAYAAAQMAKSLGKSDDYERLMDLSHGWKILYDDDTGYIRPRDLDGNFIDNFDPSEPWRGFQEGNAYQYTFYVPHDPEGLVEKIGEDTFNERLNNLFEMAEKVNFSSSEEIDAFAGVGGVYNHGNQPSLHISWLFNYSGSPWLTQKWVREISDSFYGTEPIRGYGLGQDEDQGQLGAWFVLAGMGLFDVAGGSDQEPTLQLSLPMFERVRIKLNPDHFRGDEFVITVDGDPSNHKYIRSAVLNGEALNSIHFPWDTFINGGHLHLESSPNAVKSWGLD</sequence>
<dbReference type="Proteomes" id="UP001165366">
    <property type="component" value="Unassembled WGS sequence"/>
</dbReference>
<dbReference type="InterPro" id="IPR014718">
    <property type="entry name" value="GH-type_carb-bd"/>
</dbReference>
<dbReference type="EC" id="3.2.1.-" evidence="3"/>
<dbReference type="Pfam" id="PF17678">
    <property type="entry name" value="Glyco_hydro_92N"/>
    <property type="match status" value="1"/>
</dbReference>
<dbReference type="PANTHER" id="PTHR12143:SF39">
    <property type="entry name" value="SECRETED PROTEIN"/>
    <property type="match status" value="1"/>
</dbReference>
<dbReference type="InterPro" id="IPR008928">
    <property type="entry name" value="6-hairpin_glycosidase_sf"/>
</dbReference>
<organism evidence="3 4">
    <name type="scientific">Rhodohalobacter sulfatireducens</name>
    <dbReference type="NCBI Taxonomy" id="2911366"/>
    <lineage>
        <taxon>Bacteria</taxon>
        <taxon>Pseudomonadati</taxon>
        <taxon>Balneolota</taxon>
        <taxon>Balneolia</taxon>
        <taxon>Balneolales</taxon>
        <taxon>Balneolaceae</taxon>
        <taxon>Rhodohalobacter</taxon>
    </lineage>
</organism>
<feature type="domain" description="Glycosyl hydrolase family 92 N-terminal" evidence="2">
    <location>
        <begin position="51"/>
        <end position="294"/>
    </location>
</feature>
<evidence type="ECO:0000313" key="4">
    <source>
        <dbReference type="Proteomes" id="UP001165366"/>
    </source>
</evidence>
<comment type="caution">
    <text evidence="3">The sequence shown here is derived from an EMBL/GenBank/DDBJ whole genome shotgun (WGS) entry which is preliminary data.</text>
</comment>
<dbReference type="SUPFAM" id="SSF48208">
    <property type="entry name" value="Six-hairpin glycosidases"/>
    <property type="match status" value="1"/>
</dbReference>
<feature type="domain" description="Glycosyl hydrolase family 92" evidence="1">
    <location>
        <begin position="300"/>
        <end position="795"/>
    </location>
</feature>
<keyword evidence="4" id="KW-1185">Reference proteome</keyword>
<dbReference type="Gene3D" id="2.70.98.10">
    <property type="match status" value="1"/>
</dbReference>
<accession>A0ABS9KAN5</accession>
<dbReference type="GO" id="GO:0016798">
    <property type="term" value="F:hydrolase activity, acting on glycosyl bonds"/>
    <property type="evidence" value="ECO:0007669"/>
    <property type="project" value="UniProtKB-KW"/>
</dbReference>
<proteinExistence type="predicted"/>
<keyword evidence="3" id="KW-0378">Hydrolase</keyword>
<evidence type="ECO:0000259" key="1">
    <source>
        <dbReference type="Pfam" id="PF07971"/>
    </source>
</evidence>
<dbReference type="Gene3D" id="3.30.2080.10">
    <property type="entry name" value="GH92 mannosidase domain"/>
    <property type="match status" value="1"/>
</dbReference>